<dbReference type="GO" id="GO:0009695">
    <property type="term" value="P:jasmonic acid biosynthetic process"/>
    <property type="evidence" value="ECO:0007669"/>
    <property type="project" value="TreeGrafter"/>
</dbReference>
<sequence>MQAAQHHNLFLTRNHCLLDPYRWLKRYNISQYVSQNKMTTSLAFPCLQPRYISSANPTTSKCIKHRRPIVSTLSGPKNPSTAAPLPNREPVLKPEGAINKLPTREIPGDYGWPFIGPIKDRLDYFYNQGIDGFFKSRVQKYDSTVFRANMPPGPFISSNSKVIVLVDGKSFPILFDVSKVEKKDLFSGTYMPSTELTGGYRILSYLDPSEQRHSQLKQLIFFLLKSRRDYIIPEFHKSYTEMFESLEKEISTKGKVDFGAPNDQAAFNFLARAFFGANPADTKLGSEGPNLITIWVFFQLSPILTVGLPRILEEPLFHTFSLPPFLIKGGYQKLYDFFYEYSGTILEEGEKLGVPREEACHNILFATCFNTFGGMKILFPSIINHIGQAGVNLQSQLGQEIRSVVKSNGGKVTLAALEQMPLTKSVVYECFRIEPPVPYQYAKAKQDLIIESHDAAFQVKKGEMLFGFQPFATKDAKVFERAEEFVGDRFVGEGEKLLKYVLWSNGPETESPTLNNKQCAGKNFVVLVSRLLVVEFFLLYDTFDVNVRPFGSTAFVDLTSIKRASF</sequence>
<dbReference type="GO" id="GO:0016705">
    <property type="term" value="F:oxidoreductase activity, acting on paired donors, with incorporation or reduction of molecular oxygen"/>
    <property type="evidence" value="ECO:0007669"/>
    <property type="project" value="InterPro"/>
</dbReference>
<evidence type="ECO:0000256" key="9">
    <source>
        <dbReference type="ARBA" id="ARBA00023160"/>
    </source>
</evidence>
<evidence type="ECO:0000256" key="4">
    <source>
        <dbReference type="ARBA" id="ARBA00022723"/>
    </source>
</evidence>
<proteinExistence type="evidence at transcript level"/>
<dbReference type="PANTHER" id="PTHR24286">
    <property type="entry name" value="CYTOCHROME P450 26"/>
    <property type="match status" value="1"/>
</dbReference>
<keyword evidence="2" id="KW-0444">Lipid biosynthesis</keyword>
<accession>A0A7L7RBB5</accession>
<dbReference type="GO" id="GO:0005506">
    <property type="term" value="F:iron ion binding"/>
    <property type="evidence" value="ECO:0007669"/>
    <property type="project" value="InterPro"/>
</dbReference>
<dbReference type="GO" id="GO:0004497">
    <property type="term" value="F:monooxygenase activity"/>
    <property type="evidence" value="ECO:0007669"/>
    <property type="project" value="InterPro"/>
</dbReference>
<gene>
    <name evidence="11" type="primary">CYP74A115</name>
</gene>
<dbReference type="PANTHER" id="PTHR24286:SF255">
    <property type="entry name" value="ALLENE OXIDE SYNTHASE, CHLOROPLASTIC"/>
    <property type="match status" value="1"/>
</dbReference>
<dbReference type="GO" id="GO:0009941">
    <property type="term" value="C:chloroplast envelope"/>
    <property type="evidence" value="ECO:0007669"/>
    <property type="project" value="TreeGrafter"/>
</dbReference>
<dbReference type="CDD" id="cd11071">
    <property type="entry name" value="CYP74"/>
    <property type="match status" value="1"/>
</dbReference>
<dbReference type="GO" id="GO:0016829">
    <property type="term" value="F:lyase activity"/>
    <property type="evidence" value="ECO:0007669"/>
    <property type="project" value="UniProtKB-KW"/>
</dbReference>
<keyword evidence="10" id="KW-0456">Lyase</keyword>
<dbReference type="GO" id="GO:0016125">
    <property type="term" value="P:sterol metabolic process"/>
    <property type="evidence" value="ECO:0007669"/>
    <property type="project" value="TreeGrafter"/>
</dbReference>
<dbReference type="GO" id="GO:0020037">
    <property type="term" value="F:heme binding"/>
    <property type="evidence" value="ECO:0007669"/>
    <property type="project" value="InterPro"/>
</dbReference>
<evidence type="ECO:0000256" key="10">
    <source>
        <dbReference type="ARBA" id="ARBA00023239"/>
    </source>
</evidence>
<keyword evidence="9" id="KW-0275">Fatty acid biosynthesis</keyword>
<keyword evidence="5" id="KW-0925">Oxylipin biosynthesis</keyword>
<name>A0A7L7RBB5_NOTNI</name>
<keyword evidence="3" id="KW-0349">Heme</keyword>
<evidence type="ECO:0000256" key="6">
    <source>
        <dbReference type="ARBA" id="ARBA00022832"/>
    </source>
</evidence>
<reference evidence="11" key="1">
    <citation type="journal article" date="2020" name="Genome">
        <title>Transcriptome-wide identification and characterization of cytochrome P450s from Nothapodytes nimmoniana and their phylogenomic analysis revealed candidate cytochrome P450s involved in camptothecin biosynthetic pathway.</title>
        <authorList>
            <person name="Godbole R.C."/>
            <person name="Pable A.A."/>
            <person name="Barvkar V.T."/>
        </authorList>
    </citation>
    <scope>NUCLEOTIDE SEQUENCE</scope>
</reference>
<keyword evidence="8" id="KW-0443">Lipid metabolism</keyword>
<evidence type="ECO:0000256" key="2">
    <source>
        <dbReference type="ARBA" id="ARBA00022516"/>
    </source>
</evidence>
<dbReference type="GO" id="GO:0009535">
    <property type="term" value="C:chloroplast thylakoid membrane"/>
    <property type="evidence" value="ECO:0007669"/>
    <property type="project" value="TreeGrafter"/>
</dbReference>
<dbReference type="Gene3D" id="1.10.630.10">
    <property type="entry name" value="Cytochrome P450"/>
    <property type="match status" value="1"/>
</dbReference>
<keyword evidence="4" id="KW-0479">Metal-binding</keyword>
<protein>
    <submittedName>
        <fullName evidence="11">Cytochrome P450</fullName>
    </submittedName>
</protein>
<dbReference type="Pfam" id="PF00067">
    <property type="entry name" value="p450"/>
    <property type="match status" value="1"/>
</dbReference>
<evidence type="ECO:0000256" key="1">
    <source>
        <dbReference type="ARBA" id="ARBA00010617"/>
    </source>
</evidence>
<evidence type="ECO:0000256" key="7">
    <source>
        <dbReference type="ARBA" id="ARBA00023004"/>
    </source>
</evidence>
<evidence type="ECO:0000256" key="3">
    <source>
        <dbReference type="ARBA" id="ARBA00022617"/>
    </source>
</evidence>
<keyword evidence="6" id="KW-0276">Fatty acid metabolism</keyword>
<dbReference type="FunFam" id="1.10.630.10:FF:000024">
    <property type="entry name" value="Allene oxide synthase, chloroplastic"/>
    <property type="match status" value="1"/>
</dbReference>
<dbReference type="InterPro" id="IPR036396">
    <property type="entry name" value="Cyt_P450_sf"/>
</dbReference>
<dbReference type="InterPro" id="IPR001128">
    <property type="entry name" value="Cyt_P450"/>
</dbReference>
<dbReference type="AlphaFoldDB" id="A0A7L7RBB5"/>
<dbReference type="GO" id="GO:0031408">
    <property type="term" value="P:oxylipin biosynthetic process"/>
    <property type="evidence" value="ECO:0007669"/>
    <property type="project" value="UniProtKB-KW"/>
</dbReference>
<keyword evidence="7" id="KW-0408">Iron</keyword>
<evidence type="ECO:0000256" key="8">
    <source>
        <dbReference type="ARBA" id="ARBA00023098"/>
    </source>
</evidence>
<comment type="similarity">
    <text evidence="1">Belongs to the cytochrome P450 family.</text>
</comment>
<dbReference type="SUPFAM" id="SSF48264">
    <property type="entry name" value="Cytochrome P450"/>
    <property type="match status" value="1"/>
</dbReference>
<organism evidence="11">
    <name type="scientific">Nothapodytes nimmoniana</name>
    <name type="common">Nothapodytes foetida</name>
    <dbReference type="NCBI Taxonomy" id="159386"/>
    <lineage>
        <taxon>Eukaryota</taxon>
        <taxon>Viridiplantae</taxon>
        <taxon>Streptophyta</taxon>
        <taxon>Embryophyta</taxon>
        <taxon>Tracheophyta</taxon>
        <taxon>Spermatophyta</taxon>
        <taxon>Magnoliopsida</taxon>
        <taxon>eudicotyledons</taxon>
        <taxon>Gunneridae</taxon>
        <taxon>Pentapetalae</taxon>
        <taxon>asterids</taxon>
        <taxon>lamiids</taxon>
        <taxon>Icacinales</taxon>
        <taxon>Icacinaceae</taxon>
        <taxon>Nothapodytes</taxon>
    </lineage>
</organism>
<evidence type="ECO:0000256" key="5">
    <source>
        <dbReference type="ARBA" id="ARBA00022767"/>
    </source>
</evidence>
<dbReference type="EMBL" id="MN168858">
    <property type="protein sequence ID" value="QNS30012.1"/>
    <property type="molecule type" value="mRNA"/>
</dbReference>
<evidence type="ECO:0000313" key="11">
    <source>
        <dbReference type="EMBL" id="QNS30012.1"/>
    </source>
</evidence>